<evidence type="ECO:0000313" key="16">
    <source>
        <dbReference type="EMBL" id="CCI46624.1"/>
    </source>
</evidence>
<dbReference type="InterPro" id="IPR023393">
    <property type="entry name" value="START-like_dom_sf"/>
</dbReference>
<dbReference type="FunFam" id="1.10.418.50:FF:000001">
    <property type="entry name" value="TRAF3-interacting protein 1 isoform X1"/>
    <property type="match status" value="2"/>
</dbReference>
<name>A0A024GJW8_9STRA</name>
<dbReference type="Gene3D" id="1.10.418.50">
    <property type="entry name" value="Microtubule-binding protein MIP-T3"/>
    <property type="match status" value="2"/>
</dbReference>
<dbReference type="GO" id="GO:0042073">
    <property type="term" value="P:intraciliary transport"/>
    <property type="evidence" value="ECO:0007669"/>
    <property type="project" value="TreeGrafter"/>
</dbReference>
<dbReference type="PROSITE" id="PS50003">
    <property type="entry name" value="PH_DOMAIN"/>
    <property type="match status" value="1"/>
</dbReference>
<evidence type="ECO:0000256" key="2">
    <source>
        <dbReference type="ARBA" id="ARBA00004430"/>
    </source>
</evidence>
<dbReference type="PROSITE" id="PS50848">
    <property type="entry name" value="START"/>
    <property type="match status" value="1"/>
</dbReference>
<feature type="coiled-coil region" evidence="10">
    <location>
        <begin position="613"/>
        <end position="679"/>
    </location>
</feature>
<dbReference type="EMBL" id="CAIX01000134">
    <property type="protein sequence ID" value="CCI46624.1"/>
    <property type="molecule type" value="Genomic_DNA"/>
</dbReference>
<evidence type="ECO:0000256" key="7">
    <source>
        <dbReference type="ARBA" id="ARBA00023273"/>
    </source>
</evidence>
<feature type="compositionally biased region" description="Basic and acidic residues" evidence="11">
    <location>
        <begin position="161"/>
        <end position="183"/>
    </location>
</feature>
<comment type="similarity">
    <text evidence="8">Belongs to the TRAF3IP1 family.</text>
</comment>
<dbReference type="Pfam" id="PF17749">
    <property type="entry name" value="MIP-T3_C"/>
    <property type="match status" value="1"/>
</dbReference>
<dbReference type="GO" id="GO:0048731">
    <property type="term" value="P:system development"/>
    <property type="evidence" value="ECO:0007669"/>
    <property type="project" value="UniProtKB-ARBA"/>
</dbReference>
<reference evidence="16 17" key="1">
    <citation type="submission" date="2012-05" db="EMBL/GenBank/DDBJ databases">
        <title>Recombination and specialization in a pathogen metapopulation.</title>
        <authorList>
            <person name="Gardiner A."/>
            <person name="Kemen E."/>
            <person name="Schultz-Larsen T."/>
            <person name="MacLean D."/>
            <person name="Van Oosterhout C."/>
            <person name="Jones J.D.G."/>
        </authorList>
    </citation>
    <scope>NUCLEOTIDE SEQUENCE [LARGE SCALE GENOMIC DNA]</scope>
    <source>
        <strain evidence="16 17">Ac Nc2</strain>
    </source>
</reference>
<feature type="compositionally biased region" description="Basic and acidic residues" evidence="11">
    <location>
        <begin position="390"/>
        <end position="403"/>
    </location>
</feature>
<evidence type="ECO:0000256" key="1">
    <source>
        <dbReference type="ARBA" id="ARBA00004120"/>
    </source>
</evidence>
<keyword evidence="12" id="KW-1133">Transmembrane helix</keyword>
<dbReference type="PANTHER" id="PTHR31363">
    <property type="entry name" value="TRAF3-INTERACTING PROTEIN 1"/>
    <property type="match status" value="1"/>
</dbReference>
<dbReference type="Gene3D" id="3.30.530.20">
    <property type="match status" value="1"/>
</dbReference>
<dbReference type="SMART" id="SM00234">
    <property type="entry name" value="START"/>
    <property type="match status" value="1"/>
</dbReference>
<feature type="compositionally biased region" description="Polar residues" evidence="11">
    <location>
        <begin position="185"/>
        <end position="214"/>
    </location>
</feature>
<dbReference type="InterPro" id="IPR018799">
    <property type="entry name" value="TRAF3IP1"/>
</dbReference>
<keyword evidence="12" id="KW-0812">Transmembrane</keyword>
<dbReference type="SUPFAM" id="SSF55961">
    <property type="entry name" value="Bet v1-like"/>
    <property type="match status" value="1"/>
</dbReference>
<keyword evidence="12" id="KW-0472">Membrane</keyword>
<feature type="region of interest" description="Disordered" evidence="11">
    <location>
        <begin position="441"/>
        <end position="469"/>
    </location>
</feature>
<feature type="domain" description="PH" evidence="13">
    <location>
        <begin position="704"/>
        <end position="741"/>
    </location>
</feature>
<evidence type="ECO:0000313" key="17">
    <source>
        <dbReference type="Proteomes" id="UP000053237"/>
    </source>
</evidence>
<dbReference type="PANTHER" id="PTHR31363:SF0">
    <property type="entry name" value="TRAF3-INTERACTING PROTEIN 1"/>
    <property type="match status" value="1"/>
</dbReference>
<dbReference type="EMBL" id="CAIX01000043">
    <property type="protein sequence ID" value="CCI43096.1"/>
    <property type="molecule type" value="Genomic_DNA"/>
</dbReference>
<dbReference type="CDD" id="cd00177">
    <property type="entry name" value="START"/>
    <property type="match status" value="1"/>
</dbReference>
<dbReference type="InterPro" id="IPR001849">
    <property type="entry name" value="PH_domain"/>
</dbReference>
<keyword evidence="17" id="KW-1185">Reference proteome</keyword>
<evidence type="ECO:0000256" key="5">
    <source>
        <dbReference type="ARBA" id="ARBA00023054"/>
    </source>
</evidence>
<keyword evidence="4" id="KW-0970">Cilium biogenesis/degradation</keyword>
<evidence type="ECO:0000256" key="3">
    <source>
        <dbReference type="ARBA" id="ARBA00022490"/>
    </source>
</evidence>
<protein>
    <recommendedName>
        <fullName evidence="9">TRAF3-interacting protein 1</fullName>
    </recommendedName>
</protein>
<evidence type="ECO:0000259" key="14">
    <source>
        <dbReference type="PROSITE" id="PS50848"/>
    </source>
</evidence>
<dbReference type="GO" id="GO:0036064">
    <property type="term" value="C:ciliary basal body"/>
    <property type="evidence" value="ECO:0007669"/>
    <property type="project" value="TreeGrafter"/>
</dbReference>
<dbReference type="GO" id="GO:0005930">
    <property type="term" value="C:axoneme"/>
    <property type="evidence" value="ECO:0007669"/>
    <property type="project" value="UniProtKB-SubCell"/>
</dbReference>
<evidence type="ECO:0000256" key="4">
    <source>
        <dbReference type="ARBA" id="ARBA00022794"/>
    </source>
</evidence>
<comment type="caution">
    <text evidence="16">The sequence shown here is derived from an EMBL/GenBank/DDBJ whole genome shotgun (WGS) entry which is preliminary data.</text>
</comment>
<feature type="region of interest" description="Disordered" evidence="11">
    <location>
        <begin position="1060"/>
        <end position="1083"/>
    </location>
</feature>
<gene>
    <name evidence="15" type="ORF">BN9_038800</name>
    <name evidence="16" type="ORF">BN9_075670</name>
</gene>
<accession>A0A024GJW8</accession>
<feature type="domain" description="START" evidence="14">
    <location>
        <begin position="881"/>
        <end position="1037"/>
    </location>
</feature>
<dbReference type="Proteomes" id="UP000053237">
    <property type="component" value="Unassembled WGS sequence"/>
</dbReference>
<feature type="compositionally biased region" description="Low complexity" evidence="11">
    <location>
        <begin position="1175"/>
        <end position="1188"/>
    </location>
</feature>
<dbReference type="Pfam" id="PF07059">
    <property type="entry name" value="EDR2_C"/>
    <property type="match status" value="1"/>
</dbReference>
<feature type="region of interest" description="Disordered" evidence="11">
    <location>
        <begin position="138"/>
        <end position="214"/>
    </location>
</feature>
<feature type="compositionally biased region" description="Low complexity" evidence="11">
    <location>
        <begin position="355"/>
        <end position="372"/>
    </location>
</feature>
<feature type="compositionally biased region" description="Polar residues" evidence="11">
    <location>
        <begin position="1065"/>
        <end position="1083"/>
    </location>
</feature>
<sequence>MTEPLETLIVNTQEILQPLITKPKLTEKLLAKPPFRFLHDIFTAVIQSTEFAKGLYTDFELDSGNIKEKNQKILFLDKMLLCVSVALNKEIEAKSIKIVAGLEAESTNAFLQDLARAATDKSIDHAAAVSHVLQTIPSIVPDGGEKHSPETGLQPAPSVKQIEKKMEEEPVRKKEISREEAVSDAKSTSADSKNSGTRQRVSSKASSPNDNISSAEIVQAMKECNGDFEKSKSMIESIISKPKMSVKLLSKPPFRFLHDLISEITRVTGFADGLYTAEELDSGNIKEKQPKMDYLNKIIQCISYHLRVDIAAKPAKIVAGLEPEETNQMLQLLAIACKTGDSKGSVQQVLLGDHNNQSNSSRGVVSSNSTESRQVSAEAKTSRTIPSTETKSREKKSDTEQKRGASVKAEIGKFNGSTIPMAVKGGDNDTYEANDTVLETPNNESFKMGTAAGSGTSRDSRPTTARRRPPKLKENVTEVGRLTVHDTKVAPVVGIMKEGDTADSDEDIVNVDNNDIENTSFALAAGDIGIHGKLVQDILRDQAEEAAARQLSQKDASIGKIESPEMDQGIRFKNRAKSYKQKSKAASNVSEMTELRHDIQKLCQATNPLGKCMESVHEDLDNMSKELEKWKKEYQVNRVKYEEERKKTNQVLQPLQNQLEEVEEQIQEQMNKIHMLKAVIVRNEESTLRLLRMVVGPGHIFRITFVVESVEKNRKDRFVELGAKSEESAKEWIHALEDAVRSVREVMLHQRKLKDDATDIAPTQASVPRMLKADEDVVSLFNLDADNAKAEQGWWLARVEEGLRIMQECPFGHTVAASVLAQKANMMNVVIFSATISAVLSFSVTYSIINNMLVCFVVAAVAITISCLAVTPSSGVEIPSFRVSQVVHGSPTAVFRLLMNPKRYSRWDPASANMKVIQELDDHADVVYITQRPNYLWPVWQKPRDMVLMRYWRREEDGSFFVMYQSIMHPECRVRHNYVRANFLGGGYIIAPQRVQNGGVRSLVTFVLRYDPCGWSRIYHQLGMDVDLVLPMLRSVIGIRDEMSGADFIIPNVTIPATVADNGKSDTTATDSSNGTSRRPSSVSEDVGYQTFVNANGVVVGVPRLATTLSNKMWAEPDASMFMVRGRNYLNDKKKVASAPAKFHLVGVDLLAFEKPFDRYNVASKQIDVSKAEPTSANITNSASASSTHPPRPTATGKFTFVINMIVPGADNLCMVFYFHPAKDNVFNDESAFSELLNDFIEGDDLFRNSRFKLLPTVVDGSFIIRQSVGSKPTLLGNKLKCQYHKADHYFEVDVDISSNSVANSVVGMVQGVTKSLVVDMAFLLEAQTEEELPEVLLGAVRMDRVALDRPFRVPRS</sequence>
<dbReference type="OrthoDB" id="9970435at2759"/>
<organism evidence="16 17">
    <name type="scientific">Albugo candida</name>
    <dbReference type="NCBI Taxonomy" id="65357"/>
    <lineage>
        <taxon>Eukaryota</taxon>
        <taxon>Sar</taxon>
        <taxon>Stramenopiles</taxon>
        <taxon>Oomycota</taxon>
        <taxon>Peronosporomycetes</taxon>
        <taxon>Albuginales</taxon>
        <taxon>Albuginaceae</taxon>
        <taxon>Albugo</taxon>
    </lineage>
</organism>
<evidence type="ECO:0000256" key="6">
    <source>
        <dbReference type="ARBA" id="ARBA00023212"/>
    </source>
</evidence>
<evidence type="ECO:0000256" key="11">
    <source>
        <dbReference type="SAM" id="MobiDB-lite"/>
    </source>
</evidence>
<dbReference type="GO" id="GO:0048513">
    <property type="term" value="P:animal organ development"/>
    <property type="evidence" value="ECO:0007669"/>
    <property type="project" value="UniProtKB-ARBA"/>
</dbReference>
<dbReference type="GO" id="GO:0030992">
    <property type="term" value="C:intraciliary transport particle B"/>
    <property type="evidence" value="ECO:0007669"/>
    <property type="project" value="TreeGrafter"/>
</dbReference>
<dbReference type="InterPro" id="IPR040468">
    <property type="entry name" value="TRAF3IP1_N"/>
</dbReference>
<feature type="transmembrane region" description="Helical" evidence="12">
    <location>
        <begin position="853"/>
        <end position="871"/>
    </location>
</feature>
<dbReference type="Pfam" id="PF10243">
    <property type="entry name" value="MIP-T3"/>
    <property type="match status" value="2"/>
</dbReference>
<dbReference type="GO" id="GO:0060271">
    <property type="term" value="P:cilium assembly"/>
    <property type="evidence" value="ECO:0007669"/>
    <property type="project" value="TreeGrafter"/>
</dbReference>
<dbReference type="InParanoid" id="A0A024GJW8"/>
<evidence type="ECO:0000259" key="13">
    <source>
        <dbReference type="PROSITE" id="PS50003"/>
    </source>
</evidence>
<comment type="subcellular location">
    <subcellularLocation>
        <location evidence="2">Cytoplasm</location>
        <location evidence="2">Cytoskeleton</location>
        <location evidence="2">Cilium axoneme</location>
    </subcellularLocation>
    <subcellularLocation>
        <location evidence="1">Cytoplasm</location>
        <location evidence="1">Cytoskeleton</location>
        <location evidence="1">Cilium basal body</location>
    </subcellularLocation>
</comment>
<dbReference type="InterPro" id="IPR042576">
    <property type="entry name" value="TRAF3IP1_N_sf"/>
</dbReference>
<dbReference type="GO" id="GO:0008017">
    <property type="term" value="F:microtubule binding"/>
    <property type="evidence" value="ECO:0007669"/>
    <property type="project" value="InterPro"/>
</dbReference>
<evidence type="ECO:0000256" key="9">
    <source>
        <dbReference type="ARBA" id="ARBA00070492"/>
    </source>
</evidence>
<feature type="region of interest" description="Disordered" evidence="11">
    <location>
        <begin position="1171"/>
        <end position="1192"/>
    </location>
</feature>
<keyword evidence="7" id="KW-0966">Cell projection</keyword>
<dbReference type="Pfam" id="PF01852">
    <property type="entry name" value="START"/>
    <property type="match status" value="1"/>
</dbReference>
<dbReference type="InterPro" id="IPR002913">
    <property type="entry name" value="START_lipid-bd_dom"/>
</dbReference>
<keyword evidence="5 10" id="KW-0175">Coiled coil</keyword>
<evidence type="ECO:0000256" key="8">
    <source>
        <dbReference type="ARBA" id="ARBA00043971"/>
    </source>
</evidence>
<feature type="transmembrane region" description="Helical" evidence="12">
    <location>
        <begin position="826"/>
        <end position="846"/>
    </location>
</feature>
<evidence type="ECO:0000313" key="15">
    <source>
        <dbReference type="EMBL" id="CCI43096.1"/>
    </source>
</evidence>
<proteinExistence type="inferred from homology"/>
<feature type="region of interest" description="Disordered" evidence="11">
    <location>
        <begin position="352"/>
        <end position="411"/>
    </location>
</feature>
<evidence type="ECO:0000256" key="10">
    <source>
        <dbReference type="SAM" id="Coils"/>
    </source>
</evidence>
<dbReference type="InterPro" id="IPR009769">
    <property type="entry name" value="EDR2_C"/>
</dbReference>
<keyword evidence="6" id="KW-0206">Cytoskeleton</keyword>
<dbReference type="GO" id="GO:0008289">
    <property type="term" value="F:lipid binding"/>
    <property type="evidence" value="ECO:0007669"/>
    <property type="project" value="InterPro"/>
</dbReference>
<dbReference type="GO" id="GO:0070507">
    <property type="term" value="P:regulation of microtubule cytoskeleton organization"/>
    <property type="evidence" value="ECO:0007669"/>
    <property type="project" value="TreeGrafter"/>
</dbReference>
<dbReference type="InterPro" id="IPR041476">
    <property type="entry name" value="TRAF3IP1_C"/>
</dbReference>
<evidence type="ECO:0000256" key="12">
    <source>
        <dbReference type="SAM" id="Phobius"/>
    </source>
</evidence>
<keyword evidence="3" id="KW-0963">Cytoplasm</keyword>